<dbReference type="EMBL" id="JAJADR010000007">
    <property type="protein sequence ID" value="MCB2410359.1"/>
    <property type="molecule type" value="Genomic_DNA"/>
</dbReference>
<keyword evidence="1" id="KW-0732">Signal</keyword>
<sequence>MSKDLRFRLLTAAALTTGSIAAHAQTGSVGIGVTVPNSSAVLEVASGTTTPKGFLPPRMTMADRDRIASPATGLLIYQTDNTPGLYQRTASAWAAVSAVPAATKADVVAPSTTAATLNPTTTTVNYTDNGAATNNTVTLGTGTEGQMLIIVNNDLQYLPVVSGSGTGNLLPKYAARYIYTSGAWRRES</sequence>
<reference evidence="2" key="1">
    <citation type="submission" date="2021-10" db="EMBL/GenBank/DDBJ databases">
        <authorList>
            <person name="Dean J.D."/>
            <person name="Kim M.K."/>
            <person name="Newey C.N."/>
            <person name="Stoker T.S."/>
            <person name="Thompson D.W."/>
            <person name="Grose J.H."/>
        </authorList>
    </citation>
    <scope>NUCLEOTIDE SEQUENCE</scope>
    <source>
        <strain evidence="2">BT178</strain>
    </source>
</reference>
<organism evidence="2 3">
    <name type="scientific">Hymenobacter lucidus</name>
    <dbReference type="NCBI Taxonomy" id="2880930"/>
    <lineage>
        <taxon>Bacteria</taxon>
        <taxon>Pseudomonadati</taxon>
        <taxon>Bacteroidota</taxon>
        <taxon>Cytophagia</taxon>
        <taxon>Cytophagales</taxon>
        <taxon>Hymenobacteraceae</taxon>
        <taxon>Hymenobacter</taxon>
    </lineage>
</organism>
<keyword evidence="3" id="KW-1185">Reference proteome</keyword>
<evidence type="ECO:0000313" key="3">
    <source>
        <dbReference type="Proteomes" id="UP001165296"/>
    </source>
</evidence>
<name>A0ABS8AX43_9BACT</name>
<proteinExistence type="predicted"/>
<feature type="signal peptide" evidence="1">
    <location>
        <begin position="1"/>
        <end position="24"/>
    </location>
</feature>
<dbReference type="RefSeq" id="WP_226179078.1">
    <property type="nucleotide sequence ID" value="NZ_JAJADR010000007.1"/>
</dbReference>
<evidence type="ECO:0000313" key="2">
    <source>
        <dbReference type="EMBL" id="MCB2410359.1"/>
    </source>
</evidence>
<feature type="chain" id="PRO_5046819108" evidence="1">
    <location>
        <begin position="25"/>
        <end position="188"/>
    </location>
</feature>
<accession>A0ABS8AX43</accession>
<comment type="caution">
    <text evidence="2">The sequence shown here is derived from an EMBL/GenBank/DDBJ whole genome shotgun (WGS) entry which is preliminary data.</text>
</comment>
<dbReference type="Proteomes" id="UP001165296">
    <property type="component" value="Unassembled WGS sequence"/>
</dbReference>
<gene>
    <name evidence="2" type="ORF">LGH74_20370</name>
</gene>
<evidence type="ECO:0000256" key="1">
    <source>
        <dbReference type="SAM" id="SignalP"/>
    </source>
</evidence>
<protein>
    <submittedName>
        <fullName evidence="2">Uncharacterized protein</fullName>
    </submittedName>
</protein>